<dbReference type="EMBL" id="LGGO01000139">
    <property type="protein sequence ID" value="KUK76524.1"/>
    <property type="molecule type" value="Genomic_DNA"/>
</dbReference>
<evidence type="ECO:0000313" key="2">
    <source>
        <dbReference type="Proteomes" id="UP000053904"/>
    </source>
</evidence>
<dbReference type="Proteomes" id="UP000053904">
    <property type="component" value="Unassembled WGS sequence"/>
</dbReference>
<accession>A0A117LZS6</accession>
<gene>
    <name evidence="1" type="ORF">XD93_0863</name>
</gene>
<reference evidence="2" key="1">
    <citation type="journal article" date="2015" name="MBio">
        <title>Genome-Resolved Metagenomic Analysis Reveals Roles for Candidate Phyla and Other Microbial Community Members in Biogeochemical Transformations in Oil Reservoirs.</title>
        <authorList>
            <person name="Hu P."/>
            <person name="Tom L."/>
            <person name="Singh A."/>
            <person name="Thomas B.C."/>
            <person name="Baker B.J."/>
            <person name="Piceno Y.M."/>
            <person name="Andersen G.L."/>
            <person name="Banfield J.F."/>
        </authorList>
    </citation>
    <scope>NUCLEOTIDE SEQUENCE [LARGE SCALE GENOMIC DNA]</scope>
</reference>
<dbReference type="AlphaFoldDB" id="A0A117LZS6"/>
<name>A0A117LZS6_9BACT</name>
<protein>
    <submittedName>
        <fullName evidence="1">Uncharacterized protein</fullName>
    </submittedName>
</protein>
<comment type="caution">
    <text evidence="1">The sequence shown here is derived from an EMBL/GenBank/DDBJ whole genome shotgun (WGS) entry which is preliminary data.</text>
</comment>
<evidence type="ECO:0000313" key="1">
    <source>
        <dbReference type="EMBL" id="KUK76524.1"/>
    </source>
</evidence>
<sequence>MEKQKKISIYIAGDCVDSLNDNILTIPGIGGSTIIPVNGYWLDDDTNLIEEDSYIIQVIANENLVRKVLYKIPLVVDDQDCVLVTIEDVDSLLIKLNKLL</sequence>
<proteinExistence type="predicted"/>
<organism evidence="1 2">
    <name type="scientific">candidate division WS6 bacterium 34_10</name>
    <dbReference type="NCBI Taxonomy" id="1641389"/>
    <lineage>
        <taxon>Bacteria</taxon>
        <taxon>Candidatus Dojkabacteria</taxon>
    </lineage>
</organism>